<organism evidence="2 3">
    <name type="scientific">Dothidotthia symphoricarpi CBS 119687</name>
    <dbReference type="NCBI Taxonomy" id="1392245"/>
    <lineage>
        <taxon>Eukaryota</taxon>
        <taxon>Fungi</taxon>
        <taxon>Dikarya</taxon>
        <taxon>Ascomycota</taxon>
        <taxon>Pezizomycotina</taxon>
        <taxon>Dothideomycetes</taxon>
        <taxon>Pleosporomycetidae</taxon>
        <taxon>Pleosporales</taxon>
        <taxon>Dothidotthiaceae</taxon>
        <taxon>Dothidotthia</taxon>
    </lineage>
</organism>
<dbReference type="EMBL" id="ML977504">
    <property type="protein sequence ID" value="KAF2130601.1"/>
    <property type="molecule type" value="Genomic_DNA"/>
</dbReference>
<dbReference type="GeneID" id="54408419"/>
<accession>A0A6A6AJI6</accession>
<reference evidence="2" key="1">
    <citation type="journal article" date="2020" name="Stud. Mycol.">
        <title>101 Dothideomycetes genomes: a test case for predicting lifestyles and emergence of pathogens.</title>
        <authorList>
            <person name="Haridas S."/>
            <person name="Albert R."/>
            <person name="Binder M."/>
            <person name="Bloem J."/>
            <person name="Labutti K."/>
            <person name="Salamov A."/>
            <person name="Andreopoulos B."/>
            <person name="Baker S."/>
            <person name="Barry K."/>
            <person name="Bills G."/>
            <person name="Bluhm B."/>
            <person name="Cannon C."/>
            <person name="Castanera R."/>
            <person name="Culley D."/>
            <person name="Daum C."/>
            <person name="Ezra D."/>
            <person name="Gonzalez J."/>
            <person name="Henrissat B."/>
            <person name="Kuo A."/>
            <person name="Liang C."/>
            <person name="Lipzen A."/>
            <person name="Lutzoni F."/>
            <person name="Magnuson J."/>
            <person name="Mondo S."/>
            <person name="Nolan M."/>
            <person name="Ohm R."/>
            <person name="Pangilinan J."/>
            <person name="Park H.-J."/>
            <person name="Ramirez L."/>
            <person name="Alfaro M."/>
            <person name="Sun H."/>
            <person name="Tritt A."/>
            <person name="Yoshinaga Y."/>
            <person name="Zwiers L.-H."/>
            <person name="Turgeon B."/>
            <person name="Goodwin S."/>
            <person name="Spatafora J."/>
            <person name="Crous P."/>
            <person name="Grigoriev I."/>
        </authorList>
    </citation>
    <scope>NUCLEOTIDE SEQUENCE</scope>
    <source>
        <strain evidence="2">CBS 119687</strain>
    </source>
</reference>
<dbReference type="AlphaFoldDB" id="A0A6A6AJI6"/>
<dbReference type="RefSeq" id="XP_033524988.1">
    <property type="nucleotide sequence ID" value="XM_033667987.1"/>
</dbReference>
<feature type="chain" id="PRO_5025400038" description="Secreted protein" evidence="1">
    <location>
        <begin position="21"/>
        <end position="52"/>
    </location>
</feature>
<gene>
    <name evidence="2" type="ORF">P153DRAFT_366166</name>
</gene>
<evidence type="ECO:0008006" key="4">
    <source>
        <dbReference type="Google" id="ProtNLM"/>
    </source>
</evidence>
<evidence type="ECO:0000256" key="1">
    <source>
        <dbReference type="SAM" id="SignalP"/>
    </source>
</evidence>
<name>A0A6A6AJI6_9PLEO</name>
<protein>
    <recommendedName>
        <fullName evidence="4">Secreted protein</fullName>
    </recommendedName>
</protein>
<keyword evidence="1" id="KW-0732">Signal</keyword>
<dbReference type="PROSITE" id="PS51257">
    <property type="entry name" value="PROKAR_LIPOPROTEIN"/>
    <property type="match status" value="1"/>
</dbReference>
<sequence>MKRGSSWCVQLCVMGGCCVCVGVCKTCRGLSTENSNVVFVGIAIIRQSASVR</sequence>
<proteinExistence type="predicted"/>
<evidence type="ECO:0000313" key="3">
    <source>
        <dbReference type="Proteomes" id="UP000799771"/>
    </source>
</evidence>
<dbReference type="Proteomes" id="UP000799771">
    <property type="component" value="Unassembled WGS sequence"/>
</dbReference>
<evidence type="ECO:0000313" key="2">
    <source>
        <dbReference type="EMBL" id="KAF2130601.1"/>
    </source>
</evidence>
<keyword evidence="3" id="KW-1185">Reference proteome</keyword>
<feature type="signal peptide" evidence="1">
    <location>
        <begin position="1"/>
        <end position="20"/>
    </location>
</feature>